<dbReference type="InterPro" id="IPR045851">
    <property type="entry name" value="AMP-bd_C_sf"/>
</dbReference>
<evidence type="ECO:0000259" key="1">
    <source>
        <dbReference type="Pfam" id="PF00501"/>
    </source>
</evidence>
<reference evidence="2 3" key="1">
    <citation type="submission" date="2018-03" db="EMBL/GenBank/DDBJ databases">
        <title>Genomic Encyclopedia of Type Strains, Phase III (KMG-III): the genomes of soil and plant-associated and newly described type strains.</title>
        <authorList>
            <person name="Whitman W."/>
        </authorList>
    </citation>
    <scope>NUCLEOTIDE SEQUENCE [LARGE SCALE GENOMIC DNA]</scope>
    <source>
        <strain evidence="2 3">MWH-P2sevCIIIb</strain>
    </source>
</reference>
<evidence type="ECO:0000313" key="3">
    <source>
        <dbReference type="Proteomes" id="UP000238308"/>
    </source>
</evidence>
<feature type="domain" description="AMP-dependent synthetase/ligase" evidence="1">
    <location>
        <begin position="16"/>
        <end position="362"/>
    </location>
</feature>
<evidence type="ECO:0000313" key="2">
    <source>
        <dbReference type="EMBL" id="PRY99437.1"/>
    </source>
</evidence>
<dbReference type="GO" id="GO:0016874">
    <property type="term" value="F:ligase activity"/>
    <property type="evidence" value="ECO:0007669"/>
    <property type="project" value="UniProtKB-KW"/>
</dbReference>
<dbReference type="Pfam" id="PF00501">
    <property type="entry name" value="AMP-binding"/>
    <property type="match status" value="1"/>
</dbReference>
<dbReference type="Proteomes" id="UP000238308">
    <property type="component" value="Unassembled WGS sequence"/>
</dbReference>
<accession>A0A2T0XKJ9</accession>
<organism evidence="2 3">
    <name type="scientific">Jezberella montanilacus</name>
    <dbReference type="NCBI Taxonomy" id="323426"/>
    <lineage>
        <taxon>Bacteria</taxon>
        <taxon>Pseudomonadati</taxon>
        <taxon>Pseudomonadota</taxon>
        <taxon>Betaproteobacteria</taxon>
        <taxon>Burkholderiales</taxon>
        <taxon>Alcaligenaceae</taxon>
        <taxon>Jezberella</taxon>
    </lineage>
</organism>
<gene>
    <name evidence="2" type="ORF">BCM14_0882</name>
</gene>
<dbReference type="SUPFAM" id="SSF56801">
    <property type="entry name" value="Acetyl-CoA synthetase-like"/>
    <property type="match status" value="1"/>
</dbReference>
<dbReference type="InterPro" id="IPR000873">
    <property type="entry name" value="AMP-dep_synth/lig_dom"/>
</dbReference>
<dbReference type="PANTHER" id="PTHR43767:SF10">
    <property type="entry name" value="SURFACTIN SYNTHASE SUBUNIT 1"/>
    <property type="match status" value="1"/>
</dbReference>
<dbReference type="InterPro" id="IPR050237">
    <property type="entry name" value="ATP-dep_AMP-bd_enzyme"/>
</dbReference>
<dbReference type="InterPro" id="IPR020845">
    <property type="entry name" value="AMP-binding_CS"/>
</dbReference>
<comment type="caution">
    <text evidence="2">The sequence shown here is derived from an EMBL/GenBank/DDBJ whole genome shotgun (WGS) entry which is preliminary data.</text>
</comment>
<keyword evidence="3" id="KW-1185">Reference proteome</keyword>
<dbReference type="OrthoDB" id="9763207at2"/>
<dbReference type="PROSITE" id="PS00455">
    <property type="entry name" value="AMP_BINDING"/>
    <property type="match status" value="1"/>
</dbReference>
<sequence length="515" mass="55730">MSNPVPWSANLRTLGQRFGDSSAVTEGSDQSLTYRQLDACAHRLANYLNTLGLTAGEPVAVLLKNSCEAVWVSYGLRLHGACETPLAFNSTAQELDWFAQVARFKWIIASPEKHELLVSMGFKVLLPQNILQQSKQEEGRVIAPVEAGAWGRLMFTSGTTGKPKGVLYTHGARVAGEQLQKATFPFMPRPGERIALMTPFIHGASLLTYAWCDFGGEVVLLNGVDLERLTPLLNESKLAAIFAPPTVLAKITTAFAGKRFEGVRCIFTGTQPLTLSLYQKAEAMFGPVVRVTFGKSECVNPITVLDAASTQAFFTSEDQARPGACVGWPAPGVEIRIADPALATGEDEIPDGEVLLRAPQMSATLLSPEGLIPHDNDGWHATGDLGYVDHQGRLVLTGRIADVIKTGGYRVNPDEIEATLAGLPLTGHICVTALASDYWGEIIIAVGEQTQAGWVEASQGRVTALSKHKRPRLYVSFAELPRNPQGKVSRRAVRAAVLSQYQLIDGAYPELKKLD</sequence>
<keyword evidence="2" id="KW-0436">Ligase</keyword>
<name>A0A2T0XKJ9_9BURK</name>
<dbReference type="AlphaFoldDB" id="A0A2T0XKJ9"/>
<dbReference type="EMBL" id="PVTV01000011">
    <property type="protein sequence ID" value="PRY99437.1"/>
    <property type="molecule type" value="Genomic_DNA"/>
</dbReference>
<dbReference type="Gene3D" id="3.30.300.30">
    <property type="match status" value="1"/>
</dbReference>
<dbReference type="PANTHER" id="PTHR43767">
    <property type="entry name" value="LONG-CHAIN-FATTY-ACID--COA LIGASE"/>
    <property type="match status" value="1"/>
</dbReference>
<proteinExistence type="predicted"/>
<dbReference type="RefSeq" id="WP_106226734.1">
    <property type="nucleotide sequence ID" value="NZ_PVTV01000011.1"/>
</dbReference>
<dbReference type="Gene3D" id="3.40.50.12780">
    <property type="entry name" value="N-terminal domain of ligase-like"/>
    <property type="match status" value="1"/>
</dbReference>
<protein>
    <submittedName>
        <fullName evidence="2">Acyl-CoA synthetase (AMP-forming)/AMP-acid ligase II</fullName>
    </submittedName>
</protein>
<dbReference type="InterPro" id="IPR042099">
    <property type="entry name" value="ANL_N_sf"/>
</dbReference>